<keyword evidence="3" id="KW-1185">Reference proteome</keyword>
<proteinExistence type="predicted"/>
<evidence type="ECO:0000256" key="1">
    <source>
        <dbReference type="SAM" id="Phobius"/>
    </source>
</evidence>
<evidence type="ECO:0000313" key="2">
    <source>
        <dbReference type="EMBL" id="OAQ26890.1"/>
    </source>
</evidence>
<name>A0A197JP04_9FUNG</name>
<keyword evidence="1" id="KW-0812">Transmembrane</keyword>
<feature type="transmembrane region" description="Helical" evidence="1">
    <location>
        <begin position="34"/>
        <end position="53"/>
    </location>
</feature>
<keyword evidence="1" id="KW-1133">Transmembrane helix</keyword>
<organism evidence="2 3">
    <name type="scientific">Linnemannia elongata AG-77</name>
    <dbReference type="NCBI Taxonomy" id="1314771"/>
    <lineage>
        <taxon>Eukaryota</taxon>
        <taxon>Fungi</taxon>
        <taxon>Fungi incertae sedis</taxon>
        <taxon>Mucoromycota</taxon>
        <taxon>Mortierellomycotina</taxon>
        <taxon>Mortierellomycetes</taxon>
        <taxon>Mortierellales</taxon>
        <taxon>Mortierellaceae</taxon>
        <taxon>Linnemannia</taxon>
    </lineage>
</organism>
<gene>
    <name evidence="2" type="ORF">K457DRAFT_670407</name>
</gene>
<dbReference type="Proteomes" id="UP000078512">
    <property type="component" value="Unassembled WGS sequence"/>
</dbReference>
<accession>A0A197JP04</accession>
<reference evidence="2 3" key="1">
    <citation type="submission" date="2016-05" db="EMBL/GenBank/DDBJ databases">
        <title>Genome sequencing reveals origins of a unique bacterial endosymbiosis in the earliest lineages of terrestrial Fungi.</title>
        <authorList>
            <consortium name="DOE Joint Genome Institute"/>
            <person name="Uehling J."/>
            <person name="Gryganskyi A."/>
            <person name="Hameed K."/>
            <person name="Tschaplinski T."/>
            <person name="Misztal P."/>
            <person name="Wu S."/>
            <person name="Desiro A."/>
            <person name="Vande Pol N."/>
            <person name="Du Z.-Y."/>
            <person name="Zienkiewicz A."/>
            <person name="Zienkiewicz K."/>
            <person name="Morin E."/>
            <person name="Tisserant E."/>
            <person name="Splivallo R."/>
            <person name="Hainaut M."/>
            <person name="Henrissat B."/>
            <person name="Ohm R."/>
            <person name="Kuo A."/>
            <person name="Yan J."/>
            <person name="Lipzen A."/>
            <person name="Nolan M."/>
            <person name="Labutti K."/>
            <person name="Barry K."/>
            <person name="Goldstein A."/>
            <person name="Labbe J."/>
            <person name="Schadt C."/>
            <person name="Tuskan G."/>
            <person name="Grigoriev I."/>
            <person name="Martin F."/>
            <person name="Vilgalys R."/>
            <person name="Bonito G."/>
        </authorList>
    </citation>
    <scope>NUCLEOTIDE SEQUENCE [LARGE SCALE GENOMIC DNA]</scope>
    <source>
        <strain evidence="2 3">AG-77</strain>
    </source>
</reference>
<dbReference type="EMBL" id="KV442062">
    <property type="protein sequence ID" value="OAQ26890.1"/>
    <property type="molecule type" value="Genomic_DNA"/>
</dbReference>
<protein>
    <submittedName>
        <fullName evidence="2">Uncharacterized protein</fullName>
    </submittedName>
</protein>
<evidence type="ECO:0000313" key="3">
    <source>
        <dbReference type="Proteomes" id="UP000078512"/>
    </source>
</evidence>
<dbReference type="AlphaFoldDB" id="A0A197JP04"/>
<keyword evidence="1" id="KW-0472">Membrane</keyword>
<sequence>MKEEKKQECPRAHPYATCPICLCIIDEHCRCRKFVVFIFHSPVLSFPLLLLFAKEIFLGKQLDGVAGKKWDRSLFPSGWWDSCSNRRRTLMLTIF</sequence>